<dbReference type="EMBL" id="FNOU01000031">
    <property type="protein sequence ID" value="SDY40075.1"/>
    <property type="molecule type" value="Genomic_DNA"/>
</dbReference>
<evidence type="ECO:0000313" key="2">
    <source>
        <dbReference type="Proteomes" id="UP000199652"/>
    </source>
</evidence>
<evidence type="ECO:0000313" key="1">
    <source>
        <dbReference type="EMBL" id="SDY40075.1"/>
    </source>
</evidence>
<dbReference type="RefSeq" id="WP_090247091.1">
    <property type="nucleotide sequence ID" value="NZ_FNOU01000031.1"/>
</dbReference>
<keyword evidence="2" id="KW-1185">Reference proteome</keyword>
<proteinExistence type="predicted"/>
<dbReference type="Proteomes" id="UP000199652">
    <property type="component" value="Unassembled WGS sequence"/>
</dbReference>
<dbReference type="AlphaFoldDB" id="A0A1H3JKM5"/>
<accession>A0A1H3JKM5</accession>
<organism evidence="1 2">
    <name type="scientific">Eubacterium barkeri</name>
    <name type="common">Clostridium barkeri</name>
    <dbReference type="NCBI Taxonomy" id="1528"/>
    <lineage>
        <taxon>Bacteria</taxon>
        <taxon>Bacillati</taxon>
        <taxon>Bacillota</taxon>
        <taxon>Clostridia</taxon>
        <taxon>Eubacteriales</taxon>
        <taxon>Eubacteriaceae</taxon>
        <taxon>Eubacterium</taxon>
    </lineage>
</organism>
<reference evidence="2" key="1">
    <citation type="submission" date="2016-10" db="EMBL/GenBank/DDBJ databases">
        <authorList>
            <person name="Varghese N."/>
            <person name="Submissions S."/>
        </authorList>
    </citation>
    <scope>NUCLEOTIDE SEQUENCE [LARGE SCALE GENOMIC DNA]</scope>
    <source>
        <strain evidence="2">VPI 5359</strain>
    </source>
</reference>
<protein>
    <submittedName>
        <fullName evidence="1">Uncharacterized protein</fullName>
    </submittedName>
</protein>
<sequence>MGKKIWQSNLTKNPRDADDYYIERVDSIIENAVYRRVDCLQQTKQFASSSKGRFFYGDPIFNLFKLEAGIYDTQKTGGIN</sequence>
<name>A0A1H3JKM5_EUBBA</name>
<gene>
    <name evidence="1" type="ORF">SAMN04488579_1313</name>
</gene>